<dbReference type="Gene3D" id="3.40.1230.10">
    <property type="entry name" value="MTH938-like"/>
    <property type="match status" value="1"/>
</dbReference>
<dbReference type="PANTHER" id="PTHR21192:SF2">
    <property type="entry name" value="NADH DEHYDROGENASE [UBIQUINONE] 1 ALPHA SUBCOMPLEX ASSEMBLY FACTOR 3"/>
    <property type="match status" value="1"/>
</dbReference>
<evidence type="ECO:0000313" key="2">
    <source>
        <dbReference type="Proteomes" id="UP001165384"/>
    </source>
</evidence>
<proteinExistence type="predicted"/>
<sequence length="123" mass="13239">MKLHTSNTADLNLFTAYGDDFVAVNQEKYFSNLILQPESIIQEWTAATVATLTEADMEKLTGLGTEIILLGTGGRLRFPSGTLLRPFANAGIGLDVMDLAAACRTYNILAAEGRKVAAALLFD</sequence>
<dbReference type="Pfam" id="PF04430">
    <property type="entry name" value="DUF498"/>
    <property type="match status" value="1"/>
</dbReference>
<dbReference type="RefSeq" id="WP_275711060.1">
    <property type="nucleotide sequence ID" value="NZ_JAKLTN010000002.1"/>
</dbReference>
<accession>A0ABS9K3H1</accession>
<comment type="caution">
    <text evidence="1">The sequence shown here is derived from an EMBL/GenBank/DDBJ whole genome shotgun (WGS) entry which is preliminary data.</text>
</comment>
<dbReference type="EMBL" id="JAKLTN010000002">
    <property type="protein sequence ID" value="MCG2577726.1"/>
    <property type="molecule type" value="Genomic_DNA"/>
</dbReference>
<dbReference type="Proteomes" id="UP001165384">
    <property type="component" value="Unassembled WGS sequence"/>
</dbReference>
<dbReference type="SUPFAM" id="SSF64076">
    <property type="entry name" value="MTH938-like"/>
    <property type="match status" value="1"/>
</dbReference>
<dbReference type="PANTHER" id="PTHR21192">
    <property type="entry name" value="NUCLEAR PROTEIN E3-3"/>
    <property type="match status" value="1"/>
</dbReference>
<name>A0ABS9K3H1_9RHOO</name>
<keyword evidence="2" id="KW-1185">Reference proteome</keyword>
<protein>
    <submittedName>
        <fullName evidence="1">Mth938-like domain-containing protein</fullName>
    </submittedName>
</protein>
<evidence type="ECO:0000313" key="1">
    <source>
        <dbReference type="EMBL" id="MCG2577726.1"/>
    </source>
</evidence>
<organism evidence="1 2">
    <name type="scientific">Dechloromonas hankyongensis</name>
    <dbReference type="NCBI Taxonomy" id="2908002"/>
    <lineage>
        <taxon>Bacteria</taxon>
        <taxon>Pseudomonadati</taxon>
        <taxon>Pseudomonadota</taxon>
        <taxon>Betaproteobacteria</taxon>
        <taxon>Rhodocyclales</taxon>
        <taxon>Azonexaceae</taxon>
        <taxon>Dechloromonas</taxon>
    </lineage>
</organism>
<reference evidence="1" key="1">
    <citation type="submission" date="2022-01" db="EMBL/GenBank/DDBJ databases">
        <authorList>
            <person name="Jo J.-H."/>
            <person name="Im W.-T."/>
        </authorList>
    </citation>
    <scope>NUCLEOTIDE SEQUENCE</scope>
    <source>
        <strain evidence="1">XY25</strain>
    </source>
</reference>
<dbReference type="InterPro" id="IPR007523">
    <property type="entry name" value="NDUFAF3/AAMDC"/>
</dbReference>
<dbReference type="CDD" id="cd05560">
    <property type="entry name" value="Xcc1710_like"/>
    <property type="match status" value="1"/>
</dbReference>
<dbReference type="InterPro" id="IPR036748">
    <property type="entry name" value="MTH938-like_sf"/>
</dbReference>
<gene>
    <name evidence="1" type="ORF">LZ012_12050</name>
</gene>